<keyword evidence="3" id="KW-0964">Secreted</keyword>
<dbReference type="EMBL" id="KZ270120">
    <property type="protein sequence ID" value="OZC06406.1"/>
    <property type="molecule type" value="Genomic_DNA"/>
</dbReference>
<evidence type="ECO:0000256" key="1">
    <source>
        <dbReference type="ARBA" id="ARBA00004613"/>
    </source>
</evidence>
<evidence type="ECO:0000256" key="3">
    <source>
        <dbReference type="ARBA" id="ARBA00022525"/>
    </source>
</evidence>
<comment type="similarity">
    <text evidence="2">Belongs to the nematode transthyretin-like family.</text>
</comment>
<dbReference type="PANTHER" id="PTHR21700">
    <property type="entry name" value="TRANSTHYRETIN-LIKE FAMILY PROTEIN-RELATED"/>
    <property type="match status" value="1"/>
</dbReference>
<dbReference type="InterPro" id="IPR038479">
    <property type="entry name" value="Transthyretin-like_sf"/>
</dbReference>
<proteinExistence type="inferred from homology"/>
<evidence type="ECO:0000256" key="2">
    <source>
        <dbReference type="ARBA" id="ARBA00010112"/>
    </source>
</evidence>
<reference evidence="6 7" key="1">
    <citation type="submission" date="2015-12" db="EMBL/GenBank/DDBJ databases">
        <title>Draft genome of the nematode, Onchocerca flexuosa.</title>
        <authorList>
            <person name="Mitreva M."/>
        </authorList>
    </citation>
    <scope>NUCLEOTIDE SEQUENCE [LARGE SCALE GENOMIC DNA]</scope>
    <source>
        <strain evidence="6">Red Deer</strain>
    </source>
</reference>
<dbReference type="SUPFAM" id="SSF49478">
    <property type="entry name" value="Cna protein B-type domain"/>
    <property type="match status" value="1"/>
</dbReference>
<feature type="chain" id="PRO_5013394116" evidence="5">
    <location>
        <begin position="18"/>
        <end position="116"/>
    </location>
</feature>
<accession>A0A238BNG3</accession>
<evidence type="ECO:0000313" key="7">
    <source>
        <dbReference type="Proteomes" id="UP000242913"/>
    </source>
</evidence>
<evidence type="ECO:0000256" key="4">
    <source>
        <dbReference type="ARBA" id="ARBA00022729"/>
    </source>
</evidence>
<keyword evidence="7" id="KW-1185">Reference proteome</keyword>
<dbReference type="InterPro" id="IPR001534">
    <property type="entry name" value="Transthyretin-like"/>
</dbReference>
<name>A0A238BNG3_9BILA</name>
<dbReference type="AlphaFoldDB" id="A0A238BNG3"/>
<evidence type="ECO:0000256" key="5">
    <source>
        <dbReference type="SAM" id="SignalP"/>
    </source>
</evidence>
<dbReference type="PANTHER" id="PTHR21700:SF3">
    <property type="entry name" value="TRANSTHYRETIN-LIKE PROTEIN 5"/>
    <property type="match status" value="1"/>
</dbReference>
<dbReference type="GO" id="GO:0005576">
    <property type="term" value="C:extracellular region"/>
    <property type="evidence" value="ECO:0007669"/>
    <property type="project" value="UniProtKB-SubCell"/>
</dbReference>
<evidence type="ECO:0000313" key="6">
    <source>
        <dbReference type="EMBL" id="OZC06406.1"/>
    </source>
</evidence>
<feature type="signal peptide" evidence="5">
    <location>
        <begin position="1"/>
        <end position="17"/>
    </location>
</feature>
<sequence length="116" mass="12743">MLKVLILFLAILPYTFGALGGLVGRTQSAGVEGRLTCNGKPLSDVLVKLYDDDRGLDSDDLMATGYTDNNGRFRISGHINELSTIDPKLNIYHDCNDGWLVTISFAFASNFVNKQK</sequence>
<comment type="subcellular location">
    <subcellularLocation>
        <location evidence="1">Secreted</location>
    </subcellularLocation>
</comment>
<dbReference type="Gene3D" id="2.60.40.3330">
    <property type="match status" value="1"/>
</dbReference>
<dbReference type="OrthoDB" id="5849824at2759"/>
<keyword evidence="4 5" id="KW-0732">Signal</keyword>
<protein>
    <submittedName>
        <fullName evidence="6">Transthyretin-like family protein</fullName>
    </submittedName>
</protein>
<gene>
    <name evidence="6" type="ORF">X798_06610</name>
</gene>
<dbReference type="Proteomes" id="UP000242913">
    <property type="component" value="Unassembled WGS sequence"/>
</dbReference>
<dbReference type="Pfam" id="PF01060">
    <property type="entry name" value="TTR-52"/>
    <property type="match status" value="1"/>
</dbReference>
<organism evidence="6 7">
    <name type="scientific">Onchocerca flexuosa</name>
    <dbReference type="NCBI Taxonomy" id="387005"/>
    <lineage>
        <taxon>Eukaryota</taxon>
        <taxon>Metazoa</taxon>
        <taxon>Ecdysozoa</taxon>
        <taxon>Nematoda</taxon>
        <taxon>Chromadorea</taxon>
        <taxon>Rhabditida</taxon>
        <taxon>Spirurina</taxon>
        <taxon>Spiruromorpha</taxon>
        <taxon>Filarioidea</taxon>
        <taxon>Onchocercidae</taxon>
        <taxon>Onchocerca</taxon>
    </lineage>
</organism>
<dbReference type="GO" id="GO:0009986">
    <property type="term" value="C:cell surface"/>
    <property type="evidence" value="ECO:0007669"/>
    <property type="project" value="InterPro"/>
</dbReference>